<accession>A0A9D4NL88</accession>
<feature type="region of interest" description="Disordered" evidence="1">
    <location>
        <begin position="568"/>
        <end position="587"/>
    </location>
</feature>
<comment type="caution">
    <text evidence="2">The sequence shown here is derived from an EMBL/GenBank/DDBJ whole genome shotgun (WGS) entry which is preliminary data.</text>
</comment>
<reference evidence="2" key="2">
    <citation type="submission" date="2020-11" db="EMBL/GenBank/DDBJ databases">
        <authorList>
            <person name="McCartney M.A."/>
            <person name="Auch B."/>
            <person name="Kono T."/>
            <person name="Mallez S."/>
            <person name="Becker A."/>
            <person name="Gohl D.M."/>
            <person name="Silverstein K.A.T."/>
            <person name="Koren S."/>
            <person name="Bechman K.B."/>
            <person name="Herman A."/>
            <person name="Abrahante J.E."/>
            <person name="Garbe J."/>
        </authorList>
    </citation>
    <scope>NUCLEOTIDE SEQUENCE</scope>
    <source>
        <strain evidence="2">Duluth1</strain>
        <tissue evidence="2">Whole animal</tissue>
    </source>
</reference>
<protein>
    <submittedName>
        <fullName evidence="2">Uncharacterized protein</fullName>
    </submittedName>
</protein>
<organism evidence="2 3">
    <name type="scientific">Dreissena polymorpha</name>
    <name type="common">Zebra mussel</name>
    <name type="synonym">Mytilus polymorpha</name>
    <dbReference type="NCBI Taxonomy" id="45954"/>
    <lineage>
        <taxon>Eukaryota</taxon>
        <taxon>Metazoa</taxon>
        <taxon>Spiralia</taxon>
        <taxon>Lophotrochozoa</taxon>
        <taxon>Mollusca</taxon>
        <taxon>Bivalvia</taxon>
        <taxon>Autobranchia</taxon>
        <taxon>Heteroconchia</taxon>
        <taxon>Euheterodonta</taxon>
        <taxon>Imparidentia</taxon>
        <taxon>Neoheterodontei</taxon>
        <taxon>Myida</taxon>
        <taxon>Dreissenoidea</taxon>
        <taxon>Dreissenidae</taxon>
        <taxon>Dreissena</taxon>
    </lineage>
</organism>
<dbReference type="PANTHER" id="PTHR24401:SF29">
    <property type="entry name" value="SI:CH211-243P7.3-RELATED"/>
    <property type="match status" value="1"/>
</dbReference>
<dbReference type="Proteomes" id="UP000828390">
    <property type="component" value="Unassembled WGS sequence"/>
</dbReference>
<evidence type="ECO:0000313" key="3">
    <source>
        <dbReference type="Proteomes" id="UP000828390"/>
    </source>
</evidence>
<reference evidence="2" key="1">
    <citation type="journal article" date="2019" name="bioRxiv">
        <title>The Genome of the Zebra Mussel, Dreissena polymorpha: A Resource for Invasive Species Research.</title>
        <authorList>
            <person name="McCartney M.A."/>
            <person name="Auch B."/>
            <person name="Kono T."/>
            <person name="Mallez S."/>
            <person name="Zhang Y."/>
            <person name="Obille A."/>
            <person name="Becker A."/>
            <person name="Abrahante J.E."/>
            <person name="Garbe J."/>
            <person name="Badalamenti J.P."/>
            <person name="Herman A."/>
            <person name="Mangelson H."/>
            <person name="Liachko I."/>
            <person name="Sullivan S."/>
            <person name="Sone E.D."/>
            <person name="Koren S."/>
            <person name="Silverstein K.A.T."/>
            <person name="Beckman K.B."/>
            <person name="Gohl D.M."/>
        </authorList>
    </citation>
    <scope>NUCLEOTIDE SEQUENCE</scope>
    <source>
        <strain evidence="2">Duluth1</strain>
        <tissue evidence="2">Whole animal</tissue>
    </source>
</reference>
<evidence type="ECO:0000313" key="2">
    <source>
        <dbReference type="EMBL" id="KAH3896678.1"/>
    </source>
</evidence>
<dbReference type="EMBL" id="JAIWYP010000001">
    <property type="protein sequence ID" value="KAH3896678.1"/>
    <property type="molecule type" value="Genomic_DNA"/>
</dbReference>
<keyword evidence="3" id="KW-1185">Reference proteome</keyword>
<gene>
    <name evidence="2" type="ORF">DPMN_020856</name>
</gene>
<proteinExistence type="predicted"/>
<name>A0A9D4NL88_DREPO</name>
<evidence type="ECO:0000256" key="1">
    <source>
        <dbReference type="SAM" id="MobiDB-lite"/>
    </source>
</evidence>
<sequence>MVYHQEVLSRAEEVKAALTSIFGRILKMDSTKKVTKKLAGEAARTAAWSTNVGNEHGQVLMSVMTSIEGCGLRLLREVSTDGHFQTWPDLVVRLDVWHFMRRLAVGVTTDTHRLYAAFMGQLSAAIFCWDKSDLNLKEAKRQQLIQANITDPSDSDVSVRLDRKELSLHCRRMTRSTEVIRERIQAVLELFGGDSGRDTMGDPKGVQLYTQTGTLKKGGVVFPVYRCARGSTSLESFHLHPQRFIPAFKEPVQAPATSRLEGLMRWNLDRHITVLYDSRLKTAANRLSQELFNKDIFPTFQSPNKYTGELIGIEYLYNKTGAKNPVSAVEPDDSLLDEGFEDSAAMDDNDPTIHIVDSFLPAFSRGRAQQIMQQNRPSQSDRVFLFFEEMSTKDVYCQQMYNVPAKLKAKPTTTSASLETTTAASMTKATAASVTTAAASTLSLSAVTTATSASAIAGSSQRVKDEAEYLFHLKDKESKAIANAEADHIVKLWSKMSPYDQSPSKYKDRHQTQLIKGRFKAPKTSRIQLVPGPPGLTVTGIRKPCWSSCVQPFRVPPPKMALNRRVQPNKRDGIQQSAPPESLPAPLKRPVSLEMGTTEPHKFPIQISTKGSLIHQVRRRILPPDEVKHKVPVPIAPAPLVRFVTAPAPDLALTSSISAPAESYLPYSTKHYRKRKLEAEQAGEFQRQYHKKPPYRSCNKCFEDRNTGGHKQYYGNWWCPFKSSESYEEWIDALKLKGYGKKKPNEKS</sequence>
<dbReference type="AlphaFoldDB" id="A0A9D4NL88"/>
<dbReference type="PANTHER" id="PTHR24401">
    <property type="entry name" value="SI:CH211-243P7.3-RELATED"/>
    <property type="match status" value="1"/>
</dbReference>